<name>A0A2H3DD00_ARMGA</name>
<evidence type="ECO:0000313" key="2">
    <source>
        <dbReference type="Proteomes" id="UP000217790"/>
    </source>
</evidence>
<dbReference type="InParanoid" id="A0A2H3DD00"/>
<sequence length="105" mass="11492">MRLSSSLECVSGNTNTTVIHYLMRGSIPCYSHASSTSLITKGSNDTVANSSASASWLSKSRTPWKAFVSAIFKIHRFVTNSFPGLSFHRCVVQASKTKHFCSTSR</sequence>
<proteinExistence type="predicted"/>
<protein>
    <submittedName>
        <fullName evidence="1">Uncharacterized protein</fullName>
    </submittedName>
</protein>
<reference evidence="2" key="1">
    <citation type="journal article" date="2017" name="Nat. Ecol. Evol.">
        <title>Genome expansion and lineage-specific genetic innovations in the forest pathogenic fungi Armillaria.</title>
        <authorList>
            <person name="Sipos G."/>
            <person name="Prasanna A.N."/>
            <person name="Walter M.C."/>
            <person name="O'Connor E."/>
            <person name="Balint B."/>
            <person name="Krizsan K."/>
            <person name="Kiss B."/>
            <person name="Hess J."/>
            <person name="Varga T."/>
            <person name="Slot J."/>
            <person name="Riley R."/>
            <person name="Boka B."/>
            <person name="Rigling D."/>
            <person name="Barry K."/>
            <person name="Lee J."/>
            <person name="Mihaltcheva S."/>
            <person name="LaButti K."/>
            <person name="Lipzen A."/>
            <person name="Waldron R."/>
            <person name="Moloney N.M."/>
            <person name="Sperisen C."/>
            <person name="Kredics L."/>
            <person name="Vagvoelgyi C."/>
            <person name="Patrignani A."/>
            <person name="Fitzpatrick D."/>
            <person name="Nagy I."/>
            <person name="Doyle S."/>
            <person name="Anderson J.B."/>
            <person name="Grigoriev I.V."/>
            <person name="Gueldener U."/>
            <person name="Muensterkoetter M."/>
            <person name="Nagy L.G."/>
        </authorList>
    </citation>
    <scope>NUCLEOTIDE SEQUENCE [LARGE SCALE GENOMIC DNA]</scope>
    <source>
        <strain evidence="2">Ar21-2</strain>
    </source>
</reference>
<evidence type="ECO:0000313" key="1">
    <source>
        <dbReference type="EMBL" id="PBK93109.1"/>
    </source>
</evidence>
<gene>
    <name evidence="1" type="ORF">ARMGADRAFT_147917</name>
</gene>
<keyword evidence="2" id="KW-1185">Reference proteome</keyword>
<dbReference type="EMBL" id="KZ293657">
    <property type="protein sequence ID" value="PBK93109.1"/>
    <property type="molecule type" value="Genomic_DNA"/>
</dbReference>
<accession>A0A2H3DD00</accession>
<dbReference type="AlphaFoldDB" id="A0A2H3DD00"/>
<dbReference type="Proteomes" id="UP000217790">
    <property type="component" value="Unassembled WGS sequence"/>
</dbReference>
<organism evidence="1 2">
    <name type="scientific">Armillaria gallica</name>
    <name type="common">Bulbous honey fungus</name>
    <name type="synonym">Armillaria bulbosa</name>
    <dbReference type="NCBI Taxonomy" id="47427"/>
    <lineage>
        <taxon>Eukaryota</taxon>
        <taxon>Fungi</taxon>
        <taxon>Dikarya</taxon>
        <taxon>Basidiomycota</taxon>
        <taxon>Agaricomycotina</taxon>
        <taxon>Agaricomycetes</taxon>
        <taxon>Agaricomycetidae</taxon>
        <taxon>Agaricales</taxon>
        <taxon>Marasmiineae</taxon>
        <taxon>Physalacriaceae</taxon>
        <taxon>Armillaria</taxon>
    </lineage>
</organism>